<keyword evidence="3" id="KW-1185">Reference proteome</keyword>
<feature type="chain" id="PRO_5043508859" evidence="1">
    <location>
        <begin position="25"/>
        <end position="185"/>
    </location>
</feature>
<name>A0AAW1TR21_9CUCU</name>
<gene>
    <name evidence="2" type="ORF">WA026_008069</name>
</gene>
<organism evidence="2 3">
    <name type="scientific">Henosepilachna vigintioctopunctata</name>
    <dbReference type="NCBI Taxonomy" id="420089"/>
    <lineage>
        <taxon>Eukaryota</taxon>
        <taxon>Metazoa</taxon>
        <taxon>Ecdysozoa</taxon>
        <taxon>Arthropoda</taxon>
        <taxon>Hexapoda</taxon>
        <taxon>Insecta</taxon>
        <taxon>Pterygota</taxon>
        <taxon>Neoptera</taxon>
        <taxon>Endopterygota</taxon>
        <taxon>Coleoptera</taxon>
        <taxon>Polyphaga</taxon>
        <taxon>Cucujiformia</taxon>
        <taxon>Coccinelloidea</taxon>
        <taxon>Coccinellidae</taxon>
        <taxon>Epilachninae</taxon>
        <taxon>Epilachnini</taxon>
        <taxon>Henosepilachna</taxon>
    </lineage>
</organism>
<dbReference type="AlphaFoldDB" id="A0AAW1TR21"/>
<proteinExistence type="predicted"/>
<keyword evidence="1" id="KW-0732">Signal</keyword>
<comment type="caution">
    <text evidence="2">The sequence shown here is derived from an EMBL/GenBank/DDBJ whole genome shotgun (WGS) entry which is preliminary data.</text>
</comment>
<evidence type="ECO:0000313" key="3">
    <source>
        <dbReference type="Proteomes" id="UP001431783"/>
    </source>
</evidence>
<accession>A0AAW1TR21</accession>
<protein>
    <submittedName>
        <fullName evidence="2">Uncharacterized protein</fullName>
    </submittedName>
</protein>
<evidence type="ECO:0000256" key="1">
    <source>
        <dbReference type="SAM" id="SignalP"/>
    </source>
</evidence>
<feature type="signal peptide" evidence="1">
    <location>
        <begin position="1"/>
        <end position="24"/>
    </location>
</feature>
<evidence type="ECO:0000313" key="2">
    <source>
        <dbReference type="EMBL" id="KAK9870512.1"/>
    </source>
</evidence>
<reference evidence="2 3" key="1">
    <citation type="submission" date="2023-03" db="EMBL/GenBank/DDBJ databases">
        <title>Genome insight into feeding habits of ladybird beetles.</title>
        <authorList>
            <person name="Li H.-S."/>
            <person name="Huang Y.-H."/>
            <person name="Pang H."/>
        </authorList>
    </citation>
    <scope>NUCLEOTIDE SEQUENCE [LARGE SCALE GENOMIC DNA]</scope>
    <source>
        <strain evidence="2">SYSU_2023b</strain>
        <tissue evidence="2">Whole body</tissue>
    </source>
</reference>
<dbReference type="Proteomes" id="UP001431783">
    <property type="component" value="Unassembled WGS sequence"/>
</dbReference>
<dbReference type="EMBL" id="JARQZJ010000003">
    <property type="protein sequence ID" value="KAK9870512.1"/>
    <property type="molecule type" value="Genomic_DNA"/>
</dbReference>
<sequence length="185" mass="19640">MNICTSKLNICLGLLLLISGWSNCTPVLEQSEGLIRNTEKYDNSEARQGVITNWIQNINLKPLGVNIPGIISNTSSGVQHVVGEGFQNASATVGEGFQIFGQGIQAVGQSVGNGIKNFGQAVGESYQAVVTTLGQRFPLVNRLPVPGTNKIESTPEVSIMPINQINTVNPDPEVSSHSSAIIPKT</sequence>